<keyword evidence="3 5" id="KW-1133">Transmembrane helix</keyword>
<proteinExistence type="predicted"/>
<dbReference type="InterPro" id="IPR007452">
    <property type="entry name" value="TamB_C"/>
</dbReference>
<evidence type="ECO:0000259" key="6">
    <source>
        <dbReference type="Pfam" id="PF04357"/>
    </source>
</evidence>
<evidence type="ECO:0000313" key="7">
    <source>
        <dbReference type="EMBL" id="MCS3710214.1"/>
    </source>
</evidence>
<evidence type="ECO:0000256" key="3">
    <source>
        <dbReference type="ARBA" id="ARBA00022989"/>
    </source>
</evidence>
<evidence type="ECO:0000256" key="2">
    <source>
        <dbReference type="ARBA" id="ARBA00022692"/>
    </source>
</evidence>
<keyword evidence="2 5" id="KW-0812">Transmembrane</keyword>
<dbReference type="GO" id="GO:0009306">
    <property type="term" value="P:protein secretion"/>
    <property type="evidence" value="ECO:0007669"/>
    <property type="project" value="InterPro"/>
</dbReference>
<evidence type="ECO:0000313" key="8">
    <source>
        <dbReference type="Proteomes" id="UP001155057"/>
    </source>
</evidence>
<organism evidence="7 8">
    <name type="scientific">Salinibacter ruber</name>
    <dbReference type="NCBI Taxonomy" id="146919"/>
    <lineage>
        <taxon>Bacteria</taxon>
        <taxon>Pseudomonadati</taxon>
        <taxon>Rhodothermota</taxon>
        <taxon>Rhodothermia</taxon>
        <taxon>Rhodothermales</taxon>
        <taxon>Salinibacteraceae</taxon>
        <taxon>Salinibacter</taxon>
    </lineage>
</organism>
<gene>
    <name evidence="7" type="ORF">GGP61_001818</name>
</gene>
<name>A0A9X2Q519_9BACT</name>
<protein>
    <submittedName>
        <fullName evidence="7">Translocation and assembly module TamB</fullName>
    </submittedName>
</protein>
<accession>A0A9X2Q519</accession>
<dbReference type="EMBL" id="JANUAE010000005">
    <property type="protein sequence ID" value="MCS3710214.1"/>
    <property type="molecule type" value="Genomic_DNA"/>
</dbReference>
<dbReference type="PANTHER" id="PTHR36985:SF1">
    <property type="entry name" value="TRANSLOCATION AND ASSEMBLY MODULE SUBUNIT TAMB"/>
    <property type="match status" value="1"/>
</dbReference>
<feature type="transmembrane region" description="Helical" evidence="5">
    <location>
        <begin position="31"/>
        <end position="53"/>
    </location>
</feature>
<keyword evidence="4 5" id="KW-0472">Membrane</keyword>
<comment type="caution">
    <text evidence="7">The sequence shown here is derived from an EMBL/GenBank/DDBJ whole genome shotgun (WGS) entry which is preliminary data.</text>
</comment>
<dbReference type="PANTHER" id="PTHR36985">
    <property type="entry name" value="TRANSLOCATION AND ASSEMBLY MODULE SUBUNIT TAMB"/>
    <property type="match status" value="1"/>
</dbReference>
<dbReference type="Pfam" id="PF04357">
    <property type="entry name" value="TamB"/>
    <property type="match status" value="1"/>
</dbReference>
<evidence type="ECO:0000256" key="1">
    <source>
        <dbReference type="ARBA" id="ARBA00004167"/>
    </source>
</evidence>
<reference evidence="7" key="1">
    <citation type="submission" date="2022-08" db="EMBL/GenBank/DDBJ databases">
        <title>Genomic Encyclopedia of Type Strains, Phase V (KMG-V): Genome sequencing to study the core and pangenomes of soil and plant-associated prokaryotes.</title>
        <authorList>
            <person name="Whitman W."/>
        </authorList>
    </citation>
    <scope>NUCLEOTIDE SEQUENCE</scope>
    <source>
        <strain evidence="7">SP3049</strain>
    </source>
</reference>
<dbReference type="Proteomes" id="UP001155057">
    <property type="component" value="Unassembled WGS sequence"/>
</dbReference>
<sequence>MASDSDSPDARSDAPADAAAGSRLRRWGRRLLWGVGGMVGTVVVVVGLVLIGLQTETGATAAAQFLARQANPLPQITLTVERASGNWVQSLRLADVSLTRPAPDRAAPATMAHVDSLAVEYRPWALLRGRLHLTAVSIDGPSATLRQAADSTWDWARHLPASAPASEDTSAALPIRVDRLRVSAGAFAARFYAGGRDSTARVRGITVRARDLYYGLSMGGRLDTLGLRGRLPTDTTELRLAARGAVSERRVALDTLRLASPRSAVQGGGTARLPAAPGDSLDDVALSVRADPLVLGDLTAFAPFLDVDPREALDLRARLTGSEDRLALTTDVTVRDGGGRFTAEATATPRLASSPGASPLKYRVDAQAQRLTTSLLGGSGPAQNSITAAVTGALEGPAFDSLSGTLSASVTDTRFHDVEVPDATLESTVQAGTATLDLHGTVNDVRLSVAGSARPFDAAPSVDLRAQVQDLTLASVAPDAALDGSFTATAQVQGRSITTDTAAYDADVRLRDSRLGTQVIESGRFTAALRPREVRVDGAARFPTGRLRAAGHAALDGSERFVLETGRLEAVDLAALAGDTTDSRVTATLTGEGQGFAPRTMDGRATLSVQESHYGPHRLSAMTAATRLRDGEVTADASAQLNGSTWTLAATARPFASRPTVALTEGRFQNVDLGPFLQDSTQSSALHGTVQGRLRGVRPDSLSLNVGLALDTSRVNRQPVTSASLDASLQNGTLRSTLGLDTPAGAVELPLRARPFDDVPSYQVRGGNFENINVGALAGLASLNTALSGTLTLDARGARLPELDLDSELTLRPSTLNQASADGRLSVTTKQGRVAADGQFSLAGGALQLRGHLDSLAQTPTYALRTAARSVNLSALAGLDSTQARLHTAAWRVEGRGLRPDSLQASTRFAADSVRVGDLRLSSARMTGRLDRGLFRVDTLGVQSNVVAGHGQGPLALAPGAGSSDFDLSARVTDVAPLRGLAGLSSLKLRTGRLTAHVYGSSEAQRFDGTVAVDGLIYDDLRLSDATALFAGRRGTTQFLDHLTVTGTAGYLSAFDFTATRTRIDADYDGTAVNLSTDVQLDAKRRVQVDAGIRPTADSTIIDLQTLTARLGPDRWSLRRPTSIAIGDAYRVEDLLLESGAQRIEASGVVAPTGTQAFDTTFEQVRLRGIAPLLGLSGLGGAATGRLRLTGKASAPVLDGTLDLDVRSEDRKVGTLQLDVGYEDLTADLDARLTHEDGSVLTVNGSVPTDLRLQAPTPASISDRPVRLEASTDQFPLDWVDPFFDPATVRSVAGTLTADARVQGTLGSPSLSGSASVTDAGASIPALNATYDGGTARLQLSGNELTLEQARLRTPNGGSLRADGTISLPELTVGEYDLTLNASEFLAINTAAYRRAVIDGDMTLRGTVRRPVLSGGLQVQSASVYYAEALAEGAAAMGAVELTAQDQLTLEERFGLRLTSADTTTFDAYEALALDLAVQIQSNTWLRSSSNPEMNVQFTGDLDVQKAALEDPQVFGTIDVVERRSTLRQFGQEFQITEGSLTFNGDPFTPYLDLSAVYDQRAQGSQSSEVRITLSLSGRPDNLSPALSSEPTMSTRNIFSYLATGRPADALFSGSSEGGSLATQVALGQASNFVENLAASELGLDVVRLDVRTEGTSYLTVGRYLTPRFFASIEQPVLAPSSQTSTQSTALIPDVTLEYQLTNYLQLRSRSNQQSLQFNLLFEYAY</sequence>
<comment type="subcellular location">
    <subcellularLocation>
        <location evidence="1">Membrane</location>
        <topology evidence="1">Single-pass membrane protein</topology>
    </subcellularLocation>
</comment>
<feature type="domain" description="Translocation and assembly module TamB C-terminal" evidence="6">
    <location>
        <begin position="1353"/>
        <end position="1726"/>
    </location>
</feature>
<evidence type="ECO:0000256" key="4">
    <source>
        <dbReference type="ARBA" id="ARBA00023136"/>
    </source>
</evidence>
<dbReference type="RefSeq" id="WP_013061785.1">
    <property type="nucleotide sequence ID" value="NZ_JANUAE010000005.1"/>
</dbReference>
<evidence type="ECO:0000256" key="5">
    <source>
        <dbReference type="SAM" id="Phobius"/>
    </source>
</evidence>
<dbReference type="GO" id="GO:0005886">
    <property type="term" value="C:plasma membrane"/>
    <property type="evidence" value="ECO:0007669"/>
    <property type="project" value="InterPro"/>
</dbReference>